<dbReference type="InterPro" id="IPR055355">
    <property type="entry name" value="ZP-C"/>
</dbReference>
<dbReference type="InterPro" id="IPR001507">
    <property type="entry name" value="ZP_dom"/>
</dbReference>
<keyword evidence="5" id="KW-1185">Reference proteome</keyword>
<dbReference type="Gene3D" id="2.60.40.4100">
    <property type="entry name" value="Zona pellucida, ZP-C domain"/>
    <property type="match status" value="1"/>
</dbReference>
<accession>A0A9Y6JA67</accession>
<keyword evidence="3" id="KW-1133">Transmembrane helix</keyword>
<feature type="transmembrane region" description="Helical" evidence="3">
    <location>
        <begin position="163"/>
        <end position="188"/>
    </location>
</feature>
<dbReference type="GeneID" id="102208285"/>
<dbReference type="Proteomes" id="UP000695023">
    <property type="component" value="Unplaced"/>
</dbReference>
<evidence type="ECO:0000313" key="6">
    <source>
        <dbReference type="RefSeq" id="XP_013766253.1"/>
    </source>
</evidence>
<dbReference type="PANTHER" id="PTHR14002">
    <property type="entry name" value="ENDOGLIN/TGF-BETA RECEPTOR TYPE III"/>
    <property type="match status" value="1"/>
</dbReference>
<evidence type="ECO:0000256" key="3">
    <source>
        <dbReference type="SAM" id="Phobius"/>
    </source>
</evidence>
<keyword evidence="3" id="KW-0472">Membrane</keyword>
<keyword evidence="3" id="KW-0812">Transmembrane</keyword>
<keyword evidence="1" id="KW-0732">Signal</keyword>
<dbReference type="RefSeq" id="XP_013766253.1">
    <property type="nucleotide sequence ID" value="XM_013910799.1"/>
</dbReference>
<keyword evidence="2" id="KW-1015">Disulfide bond</keyword>
<protein>
    <submittedName>
        <fullName evidence="6">Uromodulin-like 1</fullName>
    </submittedName>
</protein>
<evidence type="ECO:0000313" key="5">
    <source>
        <dbReference type="Proteomes" id="UP000695023"/>
    </source>
</evidence>
<evidence type="ECO:0000256" key="2">
    <source>
        <dbReference type="ARBA" id="ARBA00023157"/>
    </source>
</evidence>
<dbReference type="PROSITE" id="PS51034">
    <property type="entry name" value="ZP_2"/>
    <property type="match status" value="1"/>
</dbReference>
<dbReference type="AlphaFoldDB" id="A0A9Y6JA67"/>
<feature type="domain" description="ZP" evidence="4">
    <location>
        <begin position="1"/>
        <end position="118"/>
    </location>
</feature>
<evidence type="ECO:0000256" key="1">
    <source>
        <dbReference type="ARBA" id="ARBA00022729"/>
    </source>
</evidence>
<sequence>MSLDLGRGVEPGDAVPAQGNLRVVINLKTNNSQINLGVTSCCLSPTIQPDLANSTCCLFSRLAAEPAGITLLPTALSTSASFTISLFQMINYSVVYLHCDLSVCLRNHSDCERQCLQKRRALPSEGSQTFATNLKNRISFGPMLKQVKNSTFPEEIEPSELDLALVIVSLVVGSSLVTVMLLLVWLAYRKRGDWLLRSAAPPRACCGCLHPGGDLILP</sequence>
<name>A0A9Y6JA67_9CICH</name>
<reference evidence="6" key="1">
    <citation type="submission" date="2025-08" db="UniProtKB">
        <authorList>
            <consortium name="RefSeq"/>
        </authorList>
    </citation>
    <scope>IDENTIFICATION</scope>
</reference>
<evidence type="ECO:0000259" key="4">
    <source>
        <dbReference type="PROSITE" id="PS51034"/>
    </source>
</evidence>
<proteinExistence type="predicted"/>
<organism evidence="5 6">
    <name type="scientific">Pundamilia nyererei</name>
    <dbReference type="NCBI Taxonomy" id="303518"/>
    <lineage>
        <taxon>Eukaryota</taxon>
        <taxon>Metazoa</taxon>
        <taxon>Chordata</taxon>
        <taxon>Craniata</taxon>
        <taxon>Vertebrata</taxon>
        <taxon>Euteleostomi</taxon>
        <taxon>Actinopterygii</taxon>
        <taxon>Neopterygii</taxon>
        <taxon>Teleostei</taxon>
        <taxon>Neoteleostei</taxon>
        <taxon>Acanthomorphata</taxon>
        <taxon>Ovalentaria</taxon>
        <taxon>Cichlomorphae</taxon>
        <taxon>Cichliformes</taxon>
        <taxon>Cichlidae</taxon>
        <taxon>African cichlids</taxon>
        <taxon>Pseudocrenilabrinae</taxon>
        <taxon>Haplochromini</taxon>
        <taxon>Pundamilia</taxon>
    </lineage>
</organism>
<gene>
    <name evidence="6" type="primary">LOC102208285</name>
</gene>
<dbReference type="Pfam" id="PF00100">
    <property type="entry name" value="Zona_pellucida"/>
    <property type="match status" value="1"/>
</dbReference>
<dbReference type="PANTHER" id="PTHR14002:SF43">
    <property type="entry name" value="DELTA-LIKE PROTEIN"/>
    <property type="match status" value="1"/>
</dbReference>
<dbReference type="InterPro" id="IPR042235">
    <property type="entry name" value="ZP-C_dom"/>
</dbReference>